<evidence type="ECO:0000256" key="4">
    <source>
        <dbReference type="ARBA" id="ARBA00023136"/>
    </source>
</evidence>
<keyword evidence="3 5" id="KW-1133">Transmembrane helix</keyword>
<evidence type="ECO:0000256" key="1">
    <source>
        <dbReference type="ARBA" id="ARBA00004141"/>
    </source>
</evidence>
<feature type="transmembrane region" description="Helical" evidence="5">
    <location>
        <begin position="6"/>
        <end position="32"/>
    </location>
</feature>
<feature type="transmembrane region" description="Helical" evidence="5">
    <location>
        <begin position="94"/>
        <end position="111"/>
    </location>
</feature>
<protein>
    <recommendedName>
        <fullName evidence="5">Probable membrane transporter protein</fullName>
    </recommendedName>
</protein>
<dbReference type="InterPro" id="IPR051598">
    <property type="entry name" value="TSUP/Inactive_protease-like"/>
</dbReference>
<accession>A0A1W1WT23</accession>
<feature type="transmembrane region" description="Helical" evidence="5">
    <location>
        <begin position="69"/>
        <end position="87"/>
    </location>
</feature>
<name>A0A1W1WT23_9BACT</name>
<feature type="transmembrane region" description="Helical" evidence="5">
    <location>
        <begin position="126"/>
        <end position="158"/>
    </location>
</feature>
<evidence type="ECO:0000256" key="5">
    <source>
        <dbReference type="RuleBase" id="RU363041"/>
    </source>
</evidence>
<dbReference type="GO" id="GO:0005886">
    <property type="term" value="C:plasma membrane"/>
    <property type="evidence" value="ECO:0007669"/>
    <property type="project" value="UniProtKB-SubCell"/>
</dbReference>
<feature type="transmembrane region" description="Helical" evidence="5">
    <location>
        <begin position="192"/>
        <end position="212"/>
    </location>
</feature>
<keyword evidence="7" id="KW-1185">Reference proteome</keyword>
<evidence type="ECO:0000313" key="7">
    <source>
        <dbReference type="Proteomes" id="UP000192602"/>
    </source>
</evidence>
<dbReference type="Proteomes" id="UP000192602">
    <property type="component" value="Unassembled WGS sequence"/>
</dbReference>
<evidence type="ECO:0000256" key="3">
    <source>
        <dbReference type="ARBA" id="ARBA00022989"/>
    </source>
</evidence>
<dbReference type="STRING" id="1069081.SAMN05660197_1156"/>
<keyword evidence="4 5" id="KW-0472">Membrane</keyword>
<sequence>MELIAVGIIVGFLSGFFGIGGGTILVPILMYLGFDIKEAVGISVTQMVFSSLFGSYLNFKKNIFKIHEGLALGIGGFLGALGSGYFVSIVSSRVLEWMFLGFVSYAMYRFFRSPVTHDGAKDIPPVLIFFVGVFIGLFAISIGVGGSILVTPILVGFFHLDVKKAASMGLFFVIFSSISGFVSLSLFGHIDYLHGFLVGASSLLGVFFGIKAAHAIERKKFKKALIGIYTVILVLVVKKIFF</sequence>
<organism evidence="6 7">
    <name type="scientific">Nitratiruptor tergarcus DSM 16512</name>
    <dbReference type="NCBI Taxonomy" id="1069081"/>
    <lineage>
        <taxon>Bacteria</taxon>
        <taxon>Pseudomonadati</taxon>
        <taxon>Campylobacterota</taxon>
        <taxon>Epsilonproteobacteria</taxon>
        <taxon>Nautiliales</taxon>
        <taxon>Nitratiruptoraceae</taxon>
        <taxon>Nitratiruptor</taxon>
    </lineage>
</organism>
<feature type="transmembrane region" description="Helical" evidence="5">
    <location>
        <begin position="165"/>
        <end position="186"/>
    </location>
</feature>
<evidence type="ECO:0000256" key="2">
    <source>
        <dbReference type="ARBA" id="ARBA00022692"/>
    </source>
</evidence>
<dbReference type="RefSeq" id="WP_084275582.1">
    <property type="nucleotide sequence ID" value="NZ_AP026671.1"/>
</dbReference>
<dbReference type="PANTHER" id="PTHR43701:SF2">
    <property type="entry name" value="MEMBRANE TRANSPORTER PROTEIN YJNA-RELATED"/>
    <property type="match status" value="1"/>
</dbReference>
<feature type="transmembrane region" description="Helical" evidence="5">
    <location>
        <begin position="39"/>
        <end position="57"/>
    </location>
</feature>
<reference evidence="7" key="1">
    <citation type="submission" date="2017-04" db="EMBL/GenBank/DDBJ databases">
        <authorList>
            <person name="Varghese N."/>
            <person name="Submissions S."/>
        </authorList>
    </citation>
    <scope>NUCLEOTIDE SEQUENCE [LARGE SCALE GENOMIC DNA]</scope>
    <source>
        <strain evidence="7">DSM 16512</strain>
    </source>
</reference>
<dbReference type="PANTHER" id="PTHR43701">
    <property type="entry name" value="MEMBRANE TRANSPORTER PROTEIN MJ0441-RELATED"/>
    <property type="match status" value="1"/>
</dbReference>
<evidence type="ECO:0000313" key="6">
    <source>
        <dbReference type="EMBL" id="SMC09349.1"/>
    </source>
</evidence>
<dbReference type="AlphaFoldDB" id="A0A1W1WT23"/>
<keyword evidence="2 5" id="KW-0812">Transmembrane</keyword>
<dbReference type="OrthoDB" id="5329774at2"/>
<comment type="similarity">
    <text evidence="5">Belongs to the 4-toluene sulfonate uptake permease (TSUP) (TC 2.A.102) family.</text>
</comment>
<dbReference type="Pfam" id="PF01925">
    <property type="entry name" value="TauE"/>
    <property type="match status" value="1"/>
</dbReference>
<dbReference type="EMBL" id="FWWZ01000001">
    <property type="protein sequence ID" value="SMC09349.1"/>
    <property type="molecule type" value="Genomic_DNA"/>
</dbReference>
<comment type="subcellular location">
    <subcellularLocation>
        <location evidence="5">Cell membrane</location>
        <topology evidence="5">Multi-pass membrane protein</topology>
    </subcellularLocation>
    <subcellularLocation>
        <location evidence="1">Membrane</location>
        <topology evidence="1">Multi-pass membrane protein</topology>
    </subcellularLocation>
</comment>
<keyword evidence="5" id="KW-1003">Cell membrane</keyword>
<dbReference type="InterPro" id="IPR002781">
    <property type="entry name" value="TM_pro_TauE-like"/>
</dbReference>
<proteinExistence type="inferred from homology"/>
<gene>
    <name evidence="6" type="ORF">SAMN05660197_1156</name>
</gene>
<feature type="transmembrane region" description="Helical" evidence="5">
    <location>
        <begin position="224"/>
        <end position="241"/>
    </location>
</feature>